<reference evidence="1" key="1">
    <citation type="submission" date="2023-04" db="EMBL/GenBank/DDBJ databases">
        <title>Draft Genome sequencing of Naganishia species isolated from polar environments using Oxford Nanopore Technology.</title>
        <authorList>
            <person name="Leo P."/>
            <person name="Venkateswaran K."/>
        </authorList>
    </citation>
    <scope>NUCLEOTIDE SEQUENCE</scope>
    <source>
        <strain evidence="1">DBVPG 5303</strain>
    </source>
</reference>
<dbReference type="Proteomes" id="UP001234202">
    <property type="component" value="Unassembled WGS sequence"/>
</dbReference>
<sequence length="417" mass="46071">MPRRSDPTNHPIALRSGGRKKLHHPPSKNPSHGPNSHAHLPMHKQPCLPNEVAILDVLNASLAQALADPNLAVKIQQIKALLYEKRFLEVFETESWLDIYAARWVPSRALAFREIFDSIGLLERSEEVAEFTKGKGKENAESKVESAIAGLSLSAGLPRSAQKVICIGGGAGSELVALCAVVSQQLGSTIDRQEDLHSDSETEDADKEEPETTPATPTSSSVIPPLDIHLLDIGPYGELINSFQETCLSVLPGLSNHATNAIFHQIDILAPECTPLFENLLTRSTSQPPIITLLFTMTELFIQSRPRTIAFLRMLSRYAPRGTLFLVVDSANEEASAVTVGKEGRSWSLGMVMDGILCTPPPVATTGSGEPAPKAKALWRKMESEDSKWYRLREGLQEHYPIKMENTRYWLRLYRRN</sequence>
<evidence type="ECO:0000313" key="2">
    <source>
        <dbReference type="Proteomes" id="UP001234202"/>
    </source>
</evidence>
<proteinExistence type="predicted"/>
<name>A0ACC2XUX4_9TREE</name>
<protein>
    <submittedName>
        <fullName evidence="1">Uncharacterized protein</fullName>
    </submittedName>
</protein>
<gene>
    <name evidence="1" type="ORF">QFC24_001423</name>
</gene>
<accession>A0ACC2XUX4</accession>
<keyword evidence="2" id="KW-1185">Reference proteome</keyword>
<evidence type="ECO:0000313" key="1">
    <source>
        <dbReference type="EMBL" id="KAJ9127186.1"/>
    </source>
</evidence>
<organism evidence="1 2">
    <name type="scientific">Naganishia onofrii</name>
    <dbReference type="NCBI Taxonomy" id="1851511"/>
    <lineage>
        <taxon>Eukaryota</taxon>
        <taxon>Fungi</taxon>
        <taxon>Dikarya</taxon>
        <taxon>Basidiomycota</taxon>
        <taxon>Agaricomycotina</taxon>
        <taxon>Tremellomycetes</taxon>
        <taxon>Filobasidiales</taxon>
        <taxon>Filobasidiaceae</taxon>
        <taxon>Naganishia</taxon>
    </lineage>
</organism>
<dbReference type="EMBL" id="JASBWV010000003">
    <property type="protein sequence ID" value="KAJ9127186.1"/>
    <property type="molecule type" value="Genomic_DNA"/>
</dbReference>
<comment type="caution">
    <text evidence="1">The sequence shown here is derived from an EMBL/GenBank/DDBJ whole genome shotgun (WGS) entry which is preliminary data.</text>
</comment>